<sequence length="75" mass="8313">MTENSSNNLVGVITTLFKKGLNENNSKKVVGVITTLFKKGLNENNSKNVVSVIKRRNGCSKTETGLHKNCERTKF</sequence>
<dbReference type="PATRIC" id="fig|1434109.4.peg.1383"/>
<evidence type="ECO:0000313" key="2">
    <source>
        <dbReference type="Proteomes" id="UP000033038"/>
    </source>
</evidence>
<dbReference type="AlphaFoldDB" id="A0A0E3QJW6"/>
<dbReference type="EMBL" id="CP009526">
    <property type="protein sequence ID" value="AKB50369.1"/>
    <property type="molecule type" value="Genomic_DNA"/>
</dbReference>
<dbReference type="RefSeq" id="WP_048103072.1">
    <property type="nucleotide sequence ID" value="NZ_CP009526.1"/>
</dbReference>
<reference evidence="1 2" key="1">
    <citation type="submission" date="2014-07" db="EMBL/GenBank/DDBJ databases">
        <title>Methanogenic archaea and the global carbon cycle.</title>
        <authorList>
            <person name="Henriksen J.R."/>
            <person name="Luke J."/>
            <person name="Reinhart S."/>
            <person name="Benedict M.N."/>
            <person name="Youngblut N.D."/>
            <person name="Metcalf M.E."/>
            <person name="Whitaker R.J."/>
            <person name="Metcalf W.W."/>
        </authorList>
    </citation>
    <scope>NUCLEOTIDE SEQUENCE [LARGE SCALE GENOMIC DNA]</scope>
    <source>
        <strain evidence="1 2">Wiesmoor</strain>
    </source>
</reference>
<dbReference type="KEGG" id="mbw:MSBRW_1116"/>
<name>A0A0E3QJW6_METBA</name>
<dbReference type="GeneID" id="24822574"/>
<accession>A0A0E3QJW6</accession>
<protein>
    <submittedName>
        <fullName evidence="1">Uncharacterized protein</fullName>
    </submittedName>
</protein>
<proteinExistence type="predicted"/>
<organism evidence="1 2">
    <name type="scientific">Methanosarcina barkeri str. Wiesmoor</name>
    <dbReference type="NCBI Taxonomy" id="1434109"/>
    <lineage>
        <taxon>Archaea</taxon>
        <taxon>Methanobacteriati</taxon>
        <taxon>Methanobacteriota</taxon>
        <taxon>Stenosarchaea group</taxon>
        <taxon>Methanomicrobia</taxon>
        <taxon>Methanosarcinales</taxon>
        <taxon>Methanosarcinaceae</taxon>
        <taxon>Methanosarcina</taxon>
    </lineage>
</organism>
<dbReference type="Proteomes" id="UP000033038">
    <property type="component" value="Chromosome"/>
</dbReference>
<dbReference type="HOGENOM" id="CLU_2662301_0_0_2"/>
<gene>
    <name evidence="1" type="ORF">MSBRW_1116</name>
</gene>
<evidence type="ECO:0000313" key="1">
    <source>
        <dbReference type="EMBL" id="AKB50369.1"/>
    </source>
</evidence>